<evidence type="ECO:0000313" key="10">
    <source>
        <dbReference type="EMBL" id="VIO89597.1"/>
    </source>
</evidence>
<reference evidence="10" key="1">
    <citation type="submission" date="2019-04" db="EMBL/GenBank/DDBJ databases">
        <authorList>
            <person name="Howe K."/>
            <person name="Paulini M."/>
            <person name="Williams G."/>
        </authorList>
    </citation>
    <scope>NUCLEOTIDE SEQUENCE [LARGE SCALE GENOMIC DNA]</scope>
    <source>
        <strain evidence="10">FR3</strain>
    </source>
</reference>
<evidence type="ECO:0000256" key="6">
    <source>
        <dbReference type="ARBA" id="ARBA00023136"/>
    </source>
</evidence>
<keyword evidence="4" id="KW-0967">Endosome</keyword>
<dbReference type="PROSITE" id="PS51498">
    <property type="entry name" value="MABP"/>
    <property type="match status" value="1"/>
</dbReference>
<dbReference type="Pfam" id="PF10240">
    <property type="entry name" value="DUF2464"/>
    <property type="match status" value="1"/>
</dbReference>
<organism evidence="10">
    <name type="scientific">Brugia malayi</name>
    <name type="common">Filarial nematode worm</name>
    <dbReference type="NCBI Taxonomy" id="6279"/>
    <lineage>
        <taxon>Eukaryota</taxon>
        <taxon>Metazoa</taxon>
        <taxon>Ecdysozoa</taxon>
        <taxon>Nematoda</taxon>
        <taxon>Chromadorea</taxon>
        <taxon>Rhabditida</taxon>
        <taxon>Spirurina</taxon>
        <taxon>Spiruromorpha</taxon>
        <taxon>Filarioidea</taxon>
        <taxon>Onchocercidae</taxon>
        <taxon>Brugia</taxon>
    </lineage>
</organism>
<dbReference type="OrthoDB" id="6021306at2759"/>
<evidence type="ECO:0000259" key="8">
    <source>
        <dbReference type="PROSITE" id="PS51497"/>
    </source>
</evidence>
<gene>
    <name evidence="10" type="primary">Bma-mvb-12</name>
    <name evidence="10" type="ORF">BM_BM1998</name>
</gene>
<accession>A0A4E9F0Q0</accession>
<dbReference type="GO" id="GO:0031902">
    <property type="term" value="C:late endosome membrane"/>
    <property type="evidence" value="ECO:0007669"/>
    <property type="project" value="UniProtKB-SubCell"/>
</dbReference>
<dbReference type="GO" id="GO:0015031">
    <property type="term" value="P:protein transport"/>
    <property type="evidence" value="ECO:0007669"/>
    <property type="project" value="UniProtKB-KW"/>
</dbReference>
<evidence type="ECO:0000256" key="7">
    <source>
        <dbReference type="ARBA" id="ARBA00053101"/>
    </source>
</evidence>
<dbReference type="InterPro" id="IPR040297">
    <property type="entry name" value="MVB12B"/>
</dbReference>
<evidence type="ECO:0000256" key="5">
    <source>
        <dbReference type="ARBA" id="ARBA00022927"/>
    </source>
</evidence>
<feature type="domain" description="UMA" evidence="8">
    <location>
        <begin position="233"/>
        <end position="282"/>
    </location>
</feature>
<dbReference type="EMBL" id="CAAKNF010000196">
    <property type="protein sequence ID" value="VIO89597.1"/>
    <property type="molecule type" value="Genomic_DNA"/>
</dbReference>
<protein>
    <submittedName>
        <fullName evidence="10">CG7192-PB, putative</fullName>
    </submittedName>
</protein>
<evidence type="ECO:0000256" key="3">
    <source>
        <dbReference type="ARBA" id="ARBA00022448"/>
    </source>
</evidence>
<keyword evidence="3" id="KW-0813">Transport</keyword>
<dbReference type="GO" id="GO:0042058">
    <property type="term" value="P:regulation of epidermal growth factor receptor signaling pathway"/>
    <property type="evidence" value="ECO:0007669"/>
    <property type="project" value="TreeGrafter"/>
</dbReference>
<dbReference type="KEGG" id="bmy:BM_BM1998"/>
<dbReference type="CTD" id="6098780"/>
<dbReference type="InterPro" id="IPR018798">
    <property type="entry name" value="MVB12A/B"/>
</dbReference>
<keyword evidence="5" id="KW-0653">Protein transport</keyword>
<comment type="subcellular location">
    <subcellularLocation>
        <location evidence="1">Late endosome membrane</location>
        <topology evidence="1">Peripheral membrane protein</topology>
    </subcellularLocation>
</comment>
<dbReference type="GO" id="GO:0019075">
    <property type="term" value="P:virus maturation"/>
    <property type="evidence" value="ECO:0007669"/>
    <property type="project" value="TreeGrafter"/>
</dbReference>
<proteinExistence type="inferred from homology"/>
<feature type="domain" description="MABP" evidence="9">
    <location>
        <begin position="26"/>
        <end position="174"/>
    </location>
</feature>
<dbReference type="GO" id="GO:0046755">
    <property type="term" value="P:viral budding"/>
    <property type="evidence" value="ECO:0007669"/>
    <property type="project" value="TreeGrafter"/>
</dbReference>
<dbReference type="PROSITE" id="PS51497">
    <property type="entry name" value="UMA"/>
    <property type="match status" value="1"/>
</dbReference>
<evidence type="ECO:0000256" key="1">
    <source>
        <dbReference type="ARBA" id="ARBA00004633"/>
    </source>
</evidence>
<dbReference type="GeneID" id="6098780"/>
<dbReference type="InterPro" id="IPR023340">
    <property type="entry name" value="UMA"/>
</dbReference>
<comment type="function">
    <text evidence="7">Component of the ESCRT-I complex, a regulator of vesicular trafficking process. Required for the sorting of endocytic ubiquitinated cargos into multivesicular bodies.</text>
</comment>
<dbReference type="Gene3D" id="2.100.10.50">
    <property type="match status" value="1"/>
</dbReference>
<keyword evidence="6" id="KW-0472">Membrane</keyword>
<evidence type="ECO:0000259" key="9">
    <source>
        <dbReference type="PROSITE" id="PS51498"/>
    </source>
</evidence>
<dbReference type="PANTHER" id="PTHR31547">
    <property type="entry name" value="MULTIVESICULAR BODY SUBUNIT 12B"/>
    <property type="match status" value="1"/>
</dbReference>
<dbReference type="FunFam" id="2.100.10.50:FF:000002">
    <property type="entry name" value="Multivesicular body subunit 12B"/>
    <property type="match status" value="1"/>
</dbReference>
<comment type="similarity">
    <text evidence="2">Belongs to the MVB12 family.</text>
</comment>
<dbReference type="InterPro" id="IPR023341">
    <property type="entry name" value="MABP"/>
</dbReference>
<dbReference type="RefSeq" id="XP_001895332.1">
    <property type="nucleotide sequence ID" value="XM_001895297.1"/>
</dbReference>
<dbReference type="PANTHER" id="PTHR31547:SF1">
    <property type="entry name" value="MULTIVESICULAR BODY SUBUNIT 12B"/>
    <property type="match status" value="1"/>
</dbReference>
<evidence type="ECO:0000256" key="2">
    <source>
        <dbReference type="ARBA" id="ARBA00010432"/>
    </source>
</evidence>
<sequence>MKQWTIVEMNEVLMIRSSDMGDENNVNPITSIIIVADKNRCPRGFSPITKTFDEQNDADLWRESSFNFFSRPVRYLAITRDTPQNTISTHVVTDLCVVKDSDPIPMGFIAIDYTADSKEKALRKKYLCVRTVARDAVVDAVGEIVLLSKMRKPPKNYSSAGEIDGILVCFKHIVIPSSFGVAIPRSRSTTSVLYPPIETNESRHSTPALDRTKMTSITTKNALTIKAGVKRGVEDVPFRLNPQVESILAKNKLEMLPELKKCDSEQLDRDYCYYFTLERAMLSNS</sequence>
<dbReference type="AlphaFoldDB" id="A0A4E9F0Q0"/>
<dbReference type="GO" id="GO:0000813">
    <property type="term" value="C:ESCRT I complex"/>
    <property type="evidence" value="ECO:0007669"/>
    <property type="project" value="InterPro"/>
</dbReference>
<name>A0A4E9F0Q0_BRUMA</name>
<evidence type="ECO:0000256" key="4">
    <source>
        <dbReference type="ARBA" id="ARBA00022753"/>
    </source>
</evidence>